<protein>
    <submittedName>
        <fullName evidence="1">Uncharacterized protein</fullName>
    </submittedName>
</protein>
<evidence type="ECO:0000313" key="1">
    <source>
        <dbReference type="EMBL" id="KAH3672114.1"/>
    </source>
</evidence>
<dbReference type="OrthoDB" id="6499973at2759"/>
<sequence>MNNSTNKTFRYLLNSNVDDYLTPTPSIASTLNLETLSLNKPFFISGSMKVQILHDYNQTLKEEEAAKDDYDELSRKEFLPDESLNLFLRLSRLNSTFTKQPIINSQLPDLEPHPSELDYETLVEPQTHPDGTTQGMSCIAVFLVMVARWGSSGAFGVYIDYYLSHSSFAGATSLQFAYLRNRLASGHTQQTDHWLWRINHFSSAVTAGHSMTVSITGVSATASECSTSETPTAASSSSTLAASKVPRLLMFKTGRSNLTPLLLVHWNKTALPFADNGTTTLTTKMIKVIQYNTQATLLKAMTALAVLHGLELKLIV</sequence>
<dbReference type="Proteomes" id="UP000774326">
    <property type="component" value="Unassembled WGS sequence"/>
</dbReference>
<accession>A0A9P8PIS3</accession>
<organism evidence="1 2">
    <name type="scientific">Wickerhamomyces pijperi</name>
    <name type="common">Yeast</name>
    <name type="synonym">Pichia pijperi</name>
    <dbReference type="NCBI Taxonomy" id="599730"/>
    <lineage>
        <taxon>Eukaryota</taxon>
        <taxon>Fungi</taxon>
        <taxon>Dikarya</taxon>
        <taxon>Ascomycota</taxon>
        <taxon>Saccharomycotina</taxon>
        <taxon>Saccharomycetes</taxon>
        <taxon>Phaffomycetales</taxon>
        <taxon>Wickerhamomycetaceae</taxon>
        <taxon>Wickerhamomyces</taxon>
    </lineage>
</organism>
<gene>
    <name evidence="1" type="ORF">WICPIJ_010158</name>
</gene>
<dbReference type="AlphaFoldDB" id="A0A9P8PIS3"/>
<comment type="caution">
    <text evidence="1">The sequence shown here is derived from an EMBL/GenBank/DDBJ whole genome shotgun (WGS) entry which is preliminary data.</text>
</comment>
<proteinExistence type="predicted"/>
<reference evidence="1" key="1">
    <citation type="journal article" date="2021" name="Open Biol.">
        <title>Shared evolutionary footprints suggest mitochondrial oxidative damage underlies multiple complex I losses in fungi.</title>
        <authorList>
            <person name="Schikora-Tamarit M.A."/>
            <person name="Marcet-Houben M."/>
            <person name="Nosek J."/>
            <person name="Gabaldon T."/>
        </authorList>
    </citation>
    <scope>NUCLEOTIDE SEQUENCE</scope>
    <source>
        <strain evidence="1">CBS2887</strain>
    </source>
</reference>
<evidence type="ECO:0000313" key="2">
    <source>
        <dbReference type="Proteomes" id="UP000774326"/>
    </source>
</evidence>
<reference evidence="1" key="2">
    <citation type="submission" date="2021-01" db="EMBL/GenBank/DDBJ databases">
        <authorList>
            <person name="Schikora-Tamarit M.A."/>
        </authorList>
    </citation>
    <scope>NUCLEOTIDE SEQUENCE</scope>
    <source>
        <strain evidence="1">CBS2887</strain>
    </source>
</reference>
<keyword evidence="2" id="KW-1185">Reference proteome</keyword>
<name>A0A9P8PIS3_WICPI</name>
<dbReference type="EMBL" id="JAEUBG010005865">
    <property type="protein sequence ID" value="KAH3672114.1"/>
    <property type="molecule type" value="Genomic_DNA"/>
</dbReference>